<dbReference type="SUPFAM" id="SSF46689">
    <property type="entry name" value="Homeodomain-like"/>
    <property type="match status" value="1"/>
</dbReference>
<name>A0A7K1U0G7_9BACT</name>
<evidence type="ECO:0000256" key="3">
    <source>
        <dbReference type="ARBA" id="ARBA00023125"/>
    </source>
</evidence>
<dbReference type="InterPro" id="IPR020449">
    <property type="entry name" value="Tscrpt_reg_AraC-type_HTH"/>
</dbReference>
<evidence type="ECO:0000313" key="9">
    <source>
        <dbReference type="Proteomes" id="UP000461730"/>
    </source>
</evidence>
<dbReference type="AlphaFoldDB" id="A0A7K1U0G7"/>
<evidence type="ECO:0000256" key="2">
    <source>
        <dbReference type="ARBA" id="ARBA00023015"/>
    </source>
</evidence>
<dbReference type="PROSITE" id="PS00041">
    <property type="entry name" value="HTH_ARAC_FAMILY_1"/>
    <property type="match status" value="1"/>
</dbReference>
<dbReference type="PROSITE" id="PS50110">
    <property type="entry name" value="RESPONSE_REGULATORY"/>
    <property type="match status" value="1"/>
</dbReference>
<dbReference type="Pfam" id="PF12833">
    <property type="entry name" value="HTH_18"/>
    <property type="match status" value="1"/>
</dbReference>
<dbReference type="Pfam" id="PF00072">
    <property type="entry name" value="Response_reg"/>
    <property type="match status" value="1"/>
</dbReference>
<dbReference type="InterPro" id="IPR011006">
    <property type="entry name" value="CheY-like_superfamily"/>
</dbReference>
<dbReference type="InterPro" id="IPR018060">
    <property type="entry name" value="HTH_AraC"/>
</dbReference>
<evidence type="ECO:0000259" key="6">
    <source>
        <dbReference type="PROSITE" id="PS01124"/>
    </source>
</evidence>
<dbReference type="InterPro" id="IPR009057">
    <property type="entry name" value="Homeodomain-like_sf"/>
</dbReference>
<dbReference type="RefSeq" id="WP_157305282.1">
    <property type="nucleotide sequence ID" value="NZ_WRXN01000002.1"/>
</dbReference>
<dbReference type="SMART" id="SM00342">
    <property type="entry name" value="HTH_ARAC"/>
    <property type="match status" value="1"/>
</dbReference>
<gene>
    <name evidence="8" type="ORF">GO493_06270</name>
</gene>
<dbReference type="SUPFAM" id="SSF52172">
    <property type="entry name" value="CheY-like"/>
    <property type="match status" value="1"/>
</dbReference>
<sequence length="258" mass="29184">MKPLLLLVDDNEEILSFLGEELSERYTILTAQNGRDALQLLTQEAVQLVVSDVMMPVMDGFELCRIIKSTFEHCHIPVILLTAKNTLQAKIAGLELGADAYIDKPFSTEFLLAQIASLLSNRSKLKDYFAHSPLVHIKTIAYSRADELFLEQLTGAIYENLEDPELDIDKLAKHMNMSRPTLYRKIKSISDLTPNELVNVIRLKKAAELLVEGSLKIYEVSDMVGYHSQTNFGRNFLKQFGMTPSEYQAMKQAEKQAK</sequence>
<dbReference type="GO" id="GO:0043565">
    <property type="term" value="F:sequence-specific DNA binding"/>
    <property type="evidence" value="ECO:0007669"/>
    <property type="project" value="InterPro"/>
</dbReference>
<dbReference type="PRINTS" id="PR00032">
    <property type="entry name" value="HTHARAC"/>
</dbReference>
<dbReference type="GO" id="GO:0003700">
    <property type="term" value="F:DNA-binding transcription factor activity"/>
    <property type="evidence" value="ECO:0007669"/>
    <property type="project" value="InterPro"/>
</dbReference>
<proteinExistence type="predicted"/>
<dbReference type="GO" id="GO:0000155">
    <property type="term" value="F:phosphorelay sensor kinase activity"/>
    <property type="evidence" value="ECO:0007669"/>
    <property type="project" value="TreeGrafter"/>
</dbReference>
<feature type="domain" description="Response regulatory" evidence="7">
    <location>
        <begin position="4"/>
        <end position="119"/>
    </location>
</feature>
<keyword evidence="1 5" id="KW-0597">Phosphoprotein</keyword>
<protein>
    <submittedName>
        <fullName evidence="8">Response regulator</fullName>
    </submittedName>
</protein>
<organism evidence="8 9">
    <name type="scientific">Chitinophaga tropicalis</name>
    <dbReference type="NCBI Taxonomy" id="2683588"/>
    <lineage>
        <taxon>Bacteria</taxon>
        <taxon>Pseudomonadati</taxon>
        <taxon>Bacteroidota</taxon>
        <taxon>Chitinophagia</taxon>
        <taxon>Chitinophagales</taxon>
        <taxon>Chitinophagaceae</taxon>
        <taxon>Chitinophaga</taxon>
    </lineage>
</organism>
<dbReference type="InterPro" id="IPR018062">
    <property type="entry name" value="HTH_AraC-typ_CS"/>
</dbReference>
<dbReference type="EMBL" id="WRXN01000002">
    <property type="protein sequence ID" value="MVT07859.1"/>
    <property type="molecule type" value="Genomic_DNA"/>
</dbReference>
<keyword evidence="2" id="KW-0805">Transcription regulation</keyword>
<dbReference type="Gene3D" id="1.10.10.60">
    <property type="entry name" value="Homeodomain-like"/>
    <property type="match status" value="1"/>
</dbReference>
<evidence type="ECO:0000256" key="1">
    <source>
        <dbReference type="ARBA" id="ARBA00022553"/>
    </source>
</evidence>
<dbReference type="Gene3D" id="3.40.50.2300">
    <property type="match status" value="1"/>
</dbReference>
<evidence type="ECO:0000259" key="7">
    <source>
        <dbReference type="PROSITE" id="PS50110"/>
    </source>
</evidence>
<dbReference type="PANTHER" id="PTHR43547:SF2">
    <property type="entry name" value="HYBRID SIGNAL TRANSDUCTION HISTIDINE KINASE C"/>
    <property type="match status" value="1"/>
</dbReference>
<evidence type="ECO:0000313" key="8">
    <source>
        <dbReference type="EMBL" id="MVT07859.1"/>
    </source>
</evidence>
<dbReference type="Proteomes" id="UP000461730">
    <property type="component" value="Unassembled WGS sequence"/>
</dbReference>
<dbReference type="InterPro" id="IPR001789">
    <property type="entry name" value="Sig_transdc_resp-reg_receiver"/>
</dbReference>
<accession>A0A7K1U0G7</accession>
<reference evidence="8 9" key="1">
    <citation type="submission" date="2019-12" db="EMBL/GenBank/DDBJ databases">
        <title>Chitinophaga sp. strain ysch24 (GDMCC 1.1355), whole genome shotgun sequence.</title>
        <authorList>
            <person name="Zhang X."/>
        </authorList>
    </citation>
    <scope>NUCLEOTIDE SEQUENCE [LARGE SCALE GENOMIC DNA]</scope>
    <source>
        <strain evidence="9">ysch24</strain>
    </source>
</reference>
<feature type="domain" description="HTH araC/xylS-type" evidence="6">
    <location>
        <begin position="151"/>
        <end position="250"/>
    </location>
</feature>
<comment type="caution">
    <text evidence="8">The sequence shown here is derived from an EMBL/GenBank/DDBJ whole genome shotgun (WGS) entry which is preliminary data.</text>
</comment>
<dbReference type="CDD" id="cd17574">
    <property type="entry name" value="REC_OmpR"/>
    <property type="match status" value="1"/>
</dbReference>
<dbReference type="SMART" id="SM00448">
    <property type="entry name" value="REC"/>
    <property type="match status" value="1"/>
</dbReference>
<feature type="modified residue" description="4-aspartylphosphate" evidence="5">
    <location>
        <position position="52"/>
    </location>
</feature>
<dbReference type="PROSITE" id="PS01124">
    <property type="entry name" value="HTH_ARAC_FAMILY_2"/>
    <property type="match status" value="1"/>
</dbReference>
<dbReference type="PANTHER" id="PTHR43547">
    <property type="entry name" value="TWO-COMPONENT HISTIDINE KINASE"/>
    <property type="match status" value="1"/>
</dbReference>
<keyword evidence="4" id="KW-0804">Transcription</keyword>
<keyword evidence="9" id="KW-1185">Reference proteome</keyword>
<evidence type="ECO:0000256" key="5">
    <source>
        <dbReference type="PROSITE-ProRule" id="PRU00169"/>
    </source>
</evidence>
<evidence type="ECO:0000256" key="4">
    <source>
        <dbReference type="ARBA" id="ARBA00023163"/>
    </source>
</evidence>
<keyword evidence="3" id="KW-0238">DNA-binding</keyword>